<dbReference type="Pfam" id="PF12831">
    <property type="entry name" value="FAD_oxidored"/>
    <property type="match status" value="1"/>
</dbReference>
<dbReference type="Gene3D" id="3.50.50.60">
    <property type="entry name" value="FAD/NAD(P)-binding domain"/>
    <property type="match status" value="1"/>
</dbReference>
<organism evidence="1 2">
    <name type="scientific">Agromyces ramosus</name>
    <dbReference type="NCBI Taxonomy" id="33879"/>
    <lineage>
        <taxon>Bacteria</taxon>
        <taxon>Bacillati</taxon>
        <taxon>Actinomycetota</taxon>
        <taxon>Actinomycetes</taxon>
        <taxon>Micrococcales</taxon>
        <taxon>Microbacteriaceae</taxon>
        <taxon>Agromyces</taxon>
    </lineage>
</organism>
<keyword evidence="2" id="KW-1185">Reference proteome</keyword>
<reference evidence="1 2" key="1">
    <citation type="submission" date="2023-07" db="EMBL/GenBank/DDBJ databases">
        <title>Comparative genomics of wheat-associated soil bacteria to identify genetic determinants of phenazine resistance.</title>
        <authorList>
            <person name="Mouncey N."/>
        </authorList>
    </citation>
    <scope>NUCLEOTIDE SEQUENCE [LARGE SCALE GENOMIC DNA]</scope>
    <source>
        <strain evidence="1 2">V3I3</strain>
    </source>
</reference>
<dbReference type="InterPro" id="IPR005288">
    <property type="entry name" value="NadB"/>
</dbReference>
<gene>
    <name evidence="1" type="ORF">QFZ26_002586</name>
</gene>
<dbReference type="PRINTS" id="PR00411">
    <property type="entry name" value="PNDRDTASEI"/>
</dbReference>
<dbReference type="Proteomes" id="UP001239083">
    <property type="component" value="Unassembled WGS sequence"/>
</dbReference>
<protein>
    <recommendedName>
        <fullName evidence="3">FAD dependent oxidoreductase</fullName>
    </recommendedName>
</protein>
<sequence length="540" mass="59350">MGVQSIGTTVLVVGGGIGGVAAALTAARNGLNVVLTEPTRWLGGVLTSQAVPPDEHLWIEQFGSTATYRHLRNEIRRYYRDHYPLTEEARTRGALNPGAAKVSDLCHEPLVTVAVIDALLAPHRAAGRLRVLMEHAPVSADVDGDTVRAVTFRDTRTDEPVTIGATWVVDATELGDLLPLAGAEYVTGAESRTSTGEPHAPAQADPLNMQPVSVCFAIDHVDGDHTIDKPAEYEHFLAARAPHWPEGQLSFTAPHPKRLTPVRHEFRPNPDGDLGSIRPDYADQRVGEMDRNLWTFRRIAARQNFVPGAYRSDITLVNWPQIDYWESPIFEVPDAELHIQRARSLSRSFLYWLQTEAPRPDGGTGWPGLRLRGDLLGSASDGLALAPYVREARRIVAEHTVVEQEISLEIRGEHGAVQHRDSVGVGIYRIDLHPSTGGDPYIDIGCSPFEIPLGCIIPVRITNLLPAAKNIGTTHITNGAYRMPLVEWNVAEVGAHLIAFCEANATTPKAVRDSEKLLEEFQKRLDSAGIERHWPRIVGY</sequence>
<evidence type="ECO:0000313" key="1">
    <source>
        <dbReference type="EMBL" id="MDQ0895031.1"/>
    </source>
</evidence>
<dbReference type="InterPro" id="IPR036188">
    <property type="entry name" value="FAD/NAD-bd_sf"/>
</dbReference>
<dbReference type="EMBL" id="JAUSYY010000001">
    <property type="protein sequence ID" value="MDQ0895031.1"/>
    <property type="molecule type" value="Genomic_DNA"/>
</dbReference>
<dbReference type="PANTHER" id="PTHR42716:SF1">
    <property type="entry name" value="SLL0471 PROTEIN"/>
    <property type="match status" value="1"/>
</dbReference>
<name>A0ABU0RCQ3_9MICO</name>
<dbReference type="PANTHER" id="PTHR42716">
    <property type="entry name" value="L-ASPARTATE OXIDASE"/>
    <property type="match status" value="1"/>
</dbReference>
<accession>A0ABU0RCQ3</accession>
<dbReference type="RefSeq" id="WP_307042756.1">
    <property type="nucleotide sequence ID" value="NZ_JAUSYY010000001.1"/>
</dbReference>
<evidence type="ECO:0000313" key="2">
    <source>
        <dbReference type="Proteomes" id="UP001239083"/>
    </source>
</evidence>
<dbReference type="SUPFAM" id="SSF51905">
    <property type="entry name" value="FAD/NAD(P)-binding domain"/>
    <property type="match status" value="1"/>
</dbReference>
<proteinExistence type="predicted"/>
<evidence type="ECO:0008006" key="3">
    <source>
        <dbReference type="Google" id="ProtNLM"/>
    </source>
</evidence>
<comment type="caution">
    <text evidence="1">The sequence shown here is derived from an EMBL/GenBank/DDBJ whole genome shotgun (WGS) entry which is preliminary data.</text>
</comment>